<feature type="compositionally biased region" description="Basic and acidic residues" evidence="1">
    <location>
        <begin position="207"/>
        <end position="225"/>
    </location>
</feature>
<dbReference type="Proteomes" id="UP001148838">
    <property type="component" value="Unassembled WGS sequence"/>
</dbReference>
<dbReference type="EMBL" id="JAJSOF020000001">
    <property type="protein sequence ID" value="KAJ4451055.1"/>
    <property type="molecule type" value="Genomic_DNA"/>
</dbReference>
<feature type="region of interest" description="Disordered" evidence="1">
    <location>
        <begin position="198"/>
        <end position="225"/>
    </location>
</feature>
<reference evidence="2 3" key="1">
    <citation type="journal article" date="2022" name="Allergy">
        <title>Genome assembly and annotation of Periplaneta americana reveal a comprehensive cockroach allergen profile.</title>
        <authorList>
            <person name="Wang L."/>
            <person name="Xiong Q."/>
            <person name="Saelim N."/>
            <person name="Wang L."/>
            <person name="Nong W."/>
            <person name="Wan A.T."/>
            <person name="Shi M."/>
            <person name="Liu X."/>
            <person name="Cao Q."/>
            <person name="Hui J.H.L."/>
            <person name="Sookrung N."/>
            <person name="Leung T.F."/>
            <person name="Tungtrongchitr A."/>
            <person name="Tsui S.K.W."/>
        </authorList>
    </citation>
    <scope>NUCLEOTIDE SEQUENCE [LARGE SCALE GENOMIC DNA]</scope>
    <source>
        <strain evidence="2">PWHHKU_190912</strain>
    </source>
</reference>
<evidence type="ECO:0000256" key="1">
    <source>
        <dbReference type="SAM" id="MobiDB-lite"/>
    </source>
</evidence>
<evidence type="ECO:0000313" key="2">
    <source>
        <dbReference type="EMBL" id="KAJ4451055.1"/>
    </source>
</evidence>
<organism evidence="2 3">
    <name type="scientific">Periplaneta americana</name>
    <name type="common">American cockroach</name>
    <name type="synonym">Blatta americana</name>
    <dbReference type="NCBI Taxonomy" id="6978"/>
    <lineage>
        <taxon>Eukaryota</taxon>
        <taxon>Metazoa</taxon>
        <taxon>Ecdysozoa</taxon>
        <taxon>Arthropoda</taxon>
        <taxon>Hexapoda</taxon>
        <taxon>Insecta</taxon>
        <taxon>Pterygota</taxon>
        <taxon>Neoptera</taxon>
        <taxon>Polyneoptera</taxon>
        <taxon>Dictyoptera</taxon>
        <taxon>Blattodea</taxon>
        <taxon>Blattoidea</taxon>
        <taxon>Blattidae</taxon>
        <taxon>Blattinae</taxon>
        <taxon>Periplaneta</taxon>
    </lineage>
</organism>
<keyword evidence="3" id="KW-1185">Reference proteome</keyword>
<accession>A0ABQ8TZP6</accession>
<protein>
    <recommendedName>
        <fullName evidence="4">GIY-YIG domain-containing protein</fullName>
    </recommendedName>
</protein>
<proteinExistence type="predicted"/>
<name>A0ABQ8TZP6_PERAM</name>
<gene>
    <name evidence="2" type="ORF">ANN_02492</name>
</gene>
<evidence type="ECO:0000313" key="3">
    <source>
        <dbReference type="Proteomes" id="UP001148838"/>
    </source>
</evidence>
<dbReference type="InterPro" id="IPR036397">
    <property type="entry name" value="RNaseH_sf"/>
</dbReference>
<sequence>MFSGCLISSRGDAPWPARSPDLATCDFFVWGQLKAEVFKPRPRSLPDLRNAIQEEIGLIPQEMLVKVMQNFRSRIQQCIDSEGHHLRDTIPCSCGAVYIGTTQRSFKTRISEHRRNCRLGYIDKSAVAEHAYLEGEHKIRFEDADTLSDTPHFYARLHREAIEIYKHKNNFNRKEEGLKVNKAWYPALRKTNIKPARVAQLNNTTPDAERVENSKPTREAHSSAD</sequence>
<dbReference type="PANTHER" id="PTHR47326:SF1">
    <property type="entry name" value="HTH PSQ-TYPE DOMAIN-CONTAINING PROTEIN"/>
    <property type="match status" value="1"/>
</dbReference>
<comment type="caution">
    <text evidence="2">The sequence shown here is derived from an EMBL/GenBank/DDBJ whole genome shotgun (WGS) entry which is preliminary data.</text>
</comment>
<dbReference type="Gene3D" id="3.30.420.10">
    <property type="entry name" value="Ribonuclease H-like superfamily/Ribonuclease H"/>
    <property type="match status" value="1"/>
</dbReference>
<dbReference type="CDD" id="cd10442">
    <property type="entry name" value="GIY-YIG_PLEs"/>
    <property type="match status" value="1"/>
</dbReference>
<dbReference type="PANTHER" id="PTHR47326">
    <property type="entry name" value="TRANSPOSABLE ELEMENT TC3 TRANSPOSASE-LIKE PROTEIN"/>
    <property type="match status" value="1"/>
</dbReference>
<evidence type="ECO:0008006" key="4">
    <source>
        <dbReference type="Google" id="ProtNLM"/>
    </source>
</evidence>